<dbReference type="EMBL" id="VSSQ01000060">
    <property type="protein sequence ID" value="MPL71669.1"/>
    <property type="molecule type" value="Genomic_DNA"/>
</dbReference>
<evidence type="ECO:0000256" key="1">
    <source>
        <dbReference type="SAM" id="MobiDB-lite"/>
    </source>
</evidence>
<feature type="compositionally biased region" description="Low complexity" evidence="1">
    <location>
        <begin position="146"/>
        <end position="159"/>
    </location>
</feature>
<proteinExistence type="predicted"/>
<gene>
    <name evidence="2" type="ORF">SDC9_17447</name>
</gene>
<comment type="caution">
    <text evidence="2">The sequence shown here is derived from an EMBL/GenBank/DDBJ whole genome shotgun (WGS) entry which is preliminary data.</text>
</comment>
<feature type="region of interest" description="Disordered" evidence="1">
    <location>
        <begin position="143"/>
        <end position="164"/>
    </location>
</feature>
<name>A0A644TYF1_9ZZZZ</name>
<reference evidence="2" key="1">
    <citation type="submission" date="2019-08" db="EMBL/GenBank/DDBJ databases">
        <authorList>
            <person name="Kucharzyk K."/>
            <person name="Murdoch R.W."/>
            <person name="Higgins S."/>
            <person name="Loffler F."/>
        </authorList>
    </citation>
    <scope>NUCLEOTIDE SEQUENCE</scope>
</reference>
<protein>
    <submittedName>
        <fullName evidence="2">Uncharacterized protein</fullName>
    </submittedName>
</protein>
<dbReference type="AlphaFoldDB" id="A0A644TYF1"/>
<evidence type="ECO:0000313" key="2">
    <source>
        <dbReference type="EMBL" id="MPL71669.1"/>
    </source>
</evidence>
<accession>A0A644TYF1</accession>
<organism evidence="2">
    <name type="scientific">bioreactor metagenome</name>
    <dbReference type="NCBI Taxonomy" id="1076179"/>
    <lineage>
        <taxon>unclassified sequences</taxon>
        <taxon>metagenomes</taxon>
        <taxon>ecological metagenomes</taxon>
    </lineage>
</organism>
<sequence length="220" mass="25269">MLVWIQFGKGKVGFISCAHINPLHEIEVYLISKSVVSVKITPRKSYLKQIWVSENWICRKYPTRKPSVCSSFGRALQLTPPRLRSPVVPSIRPLPLSFYDTSTRKPPFPLQKTTQSNTKTIRPPLENHHFDSKITLRRSKILLSRPQNTTPQTKNTPNPADFPGKTSRLYKWDLRGVILNPIRGWFFSCVYTNAVQEIEVHLISTSVFPVKIAPRNSYIN</sequence>